<comment type="caution">
    <text evidence="2">The sequence shown here is derived from an EMBL/GenBank/DDBJ whole genome shotgun (WGS) entry which is preliminary data.</text>
</comment>
<keyword evidence="3" id="KW-1185">Reference proteome</keyword>
<reference evidence="2 3" key="1">
    <citation type="submission" date="2021-08" db="EMBL/GenBank/DDBJ databases">
        <title>Draft genome sequence of Spirulina subsalsa with high tolerance to salinity and hype-accumulation of phycocyanin.</title>
        <authorList>
            <person name="Pei H."/>
            <person name="Jiang L."/>
        </authorList>
    </citation>
    <scope>NUCLEOTIDE SEQUENCE [LARGE SCALE GENOMIC DNA]</scope>
    <source>
        <strain evidence="2 3">FACHB-351</strain>
    </source>
</reference>
<proteinExistence type="predicted"/>
<evidence type="ECO:0000313" key="3">
    <source>
        <dbReference type="Proteomes" id="UP001526426"/>
    </source>
</evidence>
<protein>
    <submittedName>
        <fullName evidence="2">Uncharacterized protein</fullName>
    </submittedName>
</protein>
<accession>A0ABT3L5X8</accession>
<name>A0ABT3L5X8_9CYAN</name>
<dbReference type="EMBL" id="JAIHOM010000050">
    <property type="protein sequence ID" value="MCW6036907.1"/>
    <property type="molecule type" value="Genomic_DNA"/>
</dbReference>
<feature type="signal peptide" evidence="1">
    <location>
        <begin position="1"/>
        <end position="22"/>
    </location>
</feature>
<dbReference type="Proteomes" id="UP001526426">
    <property type="component" value="Unassembled WGS sequence"/>
</dbReference>
<sequence length="198" mass="22832">MKSSVVMLVIGFLLSPISPTIAQDSPLAASPPIPTPNPYLLEFIPASNDPFWDSFTQSLNQCSINPNILRRGERENLIEQGVITPETISQEAITTPSLWWTYQQYGEGKLLQDWLAFPAQKRLDLVVNRQMWAQMDYMQQYRFVNRFGSVARQYGYELRVFNSEPRCLALYSCNYSTLPDPPQCQVNLRPMQRNPFNF</sequence>
<keyword evidence="1" id="KW-0732">Signal</keyword>
<organism evidence="2 3">
    <name type="scientific">Spirulina subsalsa FACHB-351</name>
    <dbReference type="NCBI Taxonomy" id="234711"/>
    <lineage>
        <taxon>Bacteria</taxon>
        <taxon>Bacillati</taxon>
        <taxon>Cyanobacteriota</taxon>
        <taxon>Cyanophyceae</taxon>
        <taxon>Spirulinales</taxon>
        <taxon>Spirulinaceae</taxon>
        <taxon>Spirulina</taxon>
    </lineage>
</organism>
<evidence type="ECO:0000256" key="1">
    <source>
        <dbReference type="SAM" id="SignalP"/>
    </source>
</evidence>
<gene>
    <name evidence="2" type="ORF">K4A83_11625</name>
</gene>
<feature type="chain" id="PRO_5045131797" evidence="1">
    <location>
        <begin position="23"/>
        <end position="198"/>
    </location>
</feature>
<dbReference type="RefSeq" id="WP_265264730.1">
    <property type="nucleotide sequence ID" value="NZ_JAIHOM010000050.1"/>
</dbReference>
<evidence type="ECO:0000313" key="2">
    <source>
        <dbReference type="EMBL" id="MCW6036907.1"/>
    </source>
</evidence>